<proteinExistence type="predicted"/>
<dbReference type="PANTHER" id="PTHR44591">
    <property type="entry name" value="STRESS RESPONSE REGULATOR PROTEIN 1"/>
    <property type="match status" value="1"/>
</dbReference>
<evidence type="ECO:0000259" key="3">
    <source>
        <dbReference type="PROSITE" id="PS50110"/>
    </source>
</evidence>
<keyword evidence="1 2" id="KW-0597">Phosphoprotein</keyword>
<dbReference type="PANTHER" id="PTHR44591:SF25">
    <property type="entry name" value="CHEMOTAXIS TWO-COMPONENT RESPONSE REGULATOR"/>
    <property type="match status" value="1"/>
</dbReference>
<feature type="modified residue" description="4-aspartylphosphate" evidence="2">
    <location>
        <position position="54"/>
    </location>
</feature>
<gene>
    <name evidence="4" type="ORF">FAZ21_12945</name>
</gene>
<reference evidence="4 5" key="1">
    <citation type="submission" date="2019-04" db="EMBL/GenBank/DDBJ databases">
        <title>Chitiniphilus eburnea sp. nov., a novel chitinolytic bacterium isolated from aquaculture sludge.</title>
        <authorList>
            <person name="Sheng M."/>
        </authorList>
    </citation>
    <scope>NUCLEOTIDE SEQUENCE [LARGE SCALE GENOMIC DNA]</scope>
    <source>
        <strain evidence="4 5">HX-2-15</strain>
    </source>
</reference>
<dbReference type="AlphaFoldDB" id="A0A4U0PWS2"/>
<protein>
    <submittedName>
        <fullName evidence="4">Response regulator</fullName>
    </submittedName>
</protein>
<dbReference type="Gene3D" id="3.40.50.2300">
    <property type="match status" value="1"/>
</dbReference>
<evidence type="ECO:0000256" key="1">
    <source>
        <dbReference type="ARBA" id="ARBA00022553"/>
    </source>
</evidence>
<keyword evidence="5" id="KW-1185">Reference proteome</keyword>
<evidence type="ECO:0000256" key="2">
    <source>
        <dbReference type="PROSITE-ProRule" id="PRU00169"/>
    </source>
</evidence>
<evidence type="ECO:0000313" key="4">
    <source>
        <dbReference type="EMBL" id="TJZ72032.1"/>
    </source>
</evidence>
<dbReference type="RefSeq" id="WP_136773860.1">
    <property type="nucleotide sequence ID" value="NZ_CP156074.1"/>
</dbReference>
<sequence length="119" mass="12944">MPVLNILYVEDNAMLRVTIAEYLSDLGHLPVAVGSAEDALTELHRHRFDVLLSDVSLPGRSGIELVRDAARLQPELVLVLSSGHDLSADAELLGVPVELLPKPFDIDALEDVLDRAAVR</sequence>
<dbReference type="EMBL" id="SUMF01000015">
    <property type="protein sequence ID" value="TJZ72032.1"/>
    <property type="molecule type" value="Genomic_DNA"/>
</dbReference>
<name>A0A4U0PWS2_9NEIS</name>
<accession>A0A4U0PWS2</accession>
<dbReference type="OrthoDB" id="9179585at2"/>
<evidence type="ECO:0000313" key="5">
    <source>
        <dbReference type="Proteomes" id="UP000310016"/>
    </source>
</evidence>
<comment type="caution">
    <text evidence="4">The sequence shown here is derived from an EMBL/GenBank/DDBJ whole genome shotgun (WGS) entry which is preliminary data.</text>
</comment>
<dbReference type="SUPFAM" id="SSF52172">
    <property type="entry name" value="CheY-like"/>
    <property type="match status" value="1"/>
</dbReference>
<organism evidence="4 5">
    <name type="scientific">Chitiniphilus eburneus</name>
    <dbReference type="NCBI Taxonomy" id="2571148"/>
    <lineage>
        <taxon>Bacteria</taxon>
        <taxon>Pseudomonadati</taxon>
        <taxon>Pseudomonadota</taxon>
        <taxon>Betaproteobacteria</taxon>
        <taxon>Neisseriales</taxon>
        <taxon>Chitinibacteraceae</taxon>
        <taxon>Chitiniphilus</taxon>
    </lineage>
</organism>
<dbReference type="Proteomes" id="UP000310016">
    <property type="component" value="Unassembled WGS sequence"/>
</dbReference>
<dbReference type="InterPro" id="IPR011006">
    <property type="entry name" value="CheY-like_superfamily"/>
</dbReference>
<feature type="domain" description="Response regulatory" evidence="3">
    <location>
        <begin position="5"/>
        <end position="117"/>
    </location>
</feature>
<dbReference type="InterPro" id="IPR050595">
    <property type="entry name" value="Bact_response_regulator"/>
</dbReference>
<dbReference type="InterPro" id="IPR001789">
    <property type="entry name" value="Sig_transdc_resp-reg_receiver"/>
</dbReference>
<dbReference type="SMART" id="SM00448">
    <property type="entry name" value="REC"/>
    <property type="match status" value="1"/>
</dbReference>
<dbReference type="Pfam" id="PF00072">
    <property type="entry name" value="Response_reg"/>
    <property type="match status" value="1"/>
</dbReference>
<dbReference type="GO" id="GO:0000160">
    <property type="term" value="P:phosphorelay signal transduction system"/>
    <property type="evidence" value="ECO:0007669"/>
    <property type="project" value="InterPro"/>
</dbReference>
<dbReference type="PROSITE" id="PS50110">
    <property type="entry name" value="RESPONSE_REGULATORY"/>
    <property type="match status" value="1"/>
</dbReference>